<dbReference type="HOGENOM" id="CLU_081869_0_0_12"/>
<dbReference type="Pfam" id="PF13646">
    <property type="entry name" value="HEAT_2"/>
    <property type="match status" value="1"/>
</dbReference>
<gene>
    <name evidence="2" type="ordered locus">Trebr_1418</name>
</gene>
<dbReference type="Gene3D" id="1.25.10.10">
    <property type="entry name" value="Leucine-rich Repeat Variant"/>
    <property type="match status" value="1"/>
</dbReference>
<dbReference type="AlphaFoldDB" id="F4LN77"/>
<dbReference type="InterPro" id="IPR011989">
    <property type="entry name" value="ARM-like"/>
</dbReference>
<evidence type="ECO:0008006" key="4">
    <source>
        <dbReference type="Google" id="ProtNLM"/>
    </source>
</evidence>
<evidence type="ECO:0000256" key="1">
    <source>
        <dbReference type="SAM" id="SignalP"/>
    </source>
</evidence>
<dbReference type="STRING" id="906968.Trebr_1418"/>
<feature type="signal peptide" evidence="1">
    <location>
        <begin position="1"/>
        <end position="21"/>
    </location>
</feature>
<evidence type="ECO:0000313" key="2">
    <source>
        <dbReference type="EMBL" id="AEE16842.1"/>
    </source>
</evidence>
<dbReference type="eggNOG" id="COG1413">
    <property type="taxonomic scope" value="Bacteria"/>
</dbReference>
<dbReference type="Proteomes" id="UP000006546">
    <property type="component" value="Chromosome"/>
</dbReference>
<dbReference type="SUPFAM" id="SSF48371">
    <property type="entry name" value="ARM repeat"/>
    <property type="match status" value="1"/>
</dbReference>
<protein>
    <recommendedName>
        <fullName evidence="4">PBS lyase HEAT domain protein repeat-containing protein</fullName>
    </recommendedName>
</protein>
<accession>F4LN77</accession>
<keyword evidence="3" id="KW-1185">Reference proteome</keyword>
<feature type="chain" id="PRO_5003317841" description="PBS lyase HEAT domain protein repeat-containing protein" evidence="1">
    <location>
        <begin position="22"/>
        <end position="234"/>
    </location>
</feature>
<dbReference type="KEGG" id="tbe:Trebr_1418"/>
<dbReference type="InterPro" id="IPR016024">
    <property type="entry name" value="ARM-type_fold"/>
</dbReference>
<reference evidence="3" key="1">
    <citation type="submission" date="2011-04" db="EMBL/GenBank/DDBJ databases">
        <title>The complete genome of Treponema brennaborense DSM 12168.</title>
        <authorList>
            <person name="Lucas S."/>
            <person name="Han J."/>
            <person name="Lapidus A."/>
            <person name="Bruce D."/>
            <person name="Goodwin L."/>
            <person name="Pitluck S."/>
            <person name="Peters L."/>
            <person name="Kyrpides N."/>
            <person name="Mavromatis K."/>
            <person name="Ivanova N."/>
            <person name="Mikhailova N."/>
            <person name="Pagani I."/>
            <person name="Teshima H."/>
            <person name="Detter J.C."/>
            <person name="Tapia R."/>
            <person name="Han C."/>
            <person name="Land M."/>
            <person name="Hauser L."/>
            <person name="Markowitz V."/>
            <person name="Cheng J.-F."/>
            <person name="Hugenholtz P."/>
            <person name="Woyke T."/>
            <person name="Wu D."/>
            <person name="Gronow S."/>
            <person name="Wellnitz S."/>
            <person name="Brambilla E."/>
            <person name="Klenk H.-P."/>
            <person name="Eisen J.A."/>
        </authorList>
    </citation>
    <scope>NUCLEOTIDE SEQUENCE [LARGE SCALE GENOMIC DNA]</scope>
    <source>
        <strain evidence="3">DSM 12168 / CIP 105900 / DD5/3</strain>
    </source>
</reference>
<evidence type="ECO:0000313" key="3">
    <source>
        <dbReference type="Proteomes" id="UP000006546"/>
    </source>
</evidence>
<dbReference type="RefSeq" id="WP_013758547.1">
    <property type="nucleotide sequence ID" value="NC_015500.1"/>
</dbReference>
<proteinExistence type="predicted"/>
<keyword evidence="1" id="KW-0732">Signal</keyword>
<name>F4LN77_TREBD</name>
<dbReference type="EMBL" id="CP002696">
    <property type="protein sequence ID" value="AEE16842.1"/>
    <property type="molecule type" value="Genomic_DNA"/>
</dbReference>
<organism evidence="2 3">
    <name type="scientific">Treponema brennaborense (strain DSM 12168 / CIP 105900 / DD5/3)</name>
    <dbReference type="NCBI Taxonomy" id="906968"/>
    <lineage>
        <taxon>Bacteria</taxon>
        <taxon>Pseudomonadati</taxon>
        <taxon>Spirochaetota</taxon>
        <taxon>Spirochaetia</taxon>
        <taxon>Spirochaetales</taxon>
        <taxon>Treponemataceae</taxon>
        <taxon>Treponema</taxon>
    </lineage>
</organism>
<sequence>MKTVRVAAAVCAGLFCMNLFAQQQQVTRKTETTVEEEYLSNVEDVIIRELSQAEDRDNKFVSLQYIENALAAGRTSPDIQTALESLAGEGITTQSRTNGRLMNNFPDVRTKACELLGQLPTEESKTTLVKIALADNEPMVVTAAIRSLGDIGINSNDEVVSTIAWAQKKFAVLNPTSSLALEILFAYEKLAPTVQDKGPMIQSISSIASNYTYATPVRTKALDLLKTLTGQASR</sequence>